<dbReference type="Proteomes" id="UP000026962">
    <property type="component" value="Chromosome 8"/>
</dbReference>
<evidence type="ECO:0000313" key="1">
    <source>
        <dbReference type="EnsemblPlants" id="OPUNC08G05880.1"/>
    </source>
</evidence>
<dbReference type="AlphaFoldDB" id="A0A0E0LSC9"/>
<dbReference type="HOGENOM" id="CLU_120192_4_1_1"/>
<proteinExistence type="predicted"/>
<name>A0A0E0LSC9_ORYPU</name>
<protein>
    <submittedName>
        <fullName evidence="1">Uncharacterized protein</fullName>
    </submittedName>
</protein>
<evidence type="ECO:0000313" key="2">
    <source>
        <dbReference type="Proteomes" id="UP000026962"/>
    </source>
</evidence>
<sequence>MERTIAPWWLTAVASELWPTAVESKALLQALLPDAGSKEVFTCAKSNNRRLLHVGEIDRTSKNGVVRCEDIHASKFVTFEGGIHMWEAGSKWKTPQRTKFNGQQSTWHNSSNYISLDEK</sequence>
<reference evidence="1" key="1">
    <citation type="submission" date="2015-04" db="UniProtKB">
        <authorList>
            <consortium name="EnsemblPlants"/>
        </authorList>
    </citation>
    <scope>IDENTIFICATION</scope>
</reference>
<organism evidence="1">
    <name type="scientific">Oryza punctata</name>
    <name type="common">Red rice</name>
    <dbReference type="NCBI Taxonomy" id="4537"/>
    <lineage>
        <taxon>Eukaryota</taxon>
        <taxon>Viridiplantae</taxon>
        <taxon>Streptophyta</taxon>
        <taxon>Embryophyta</taxon>
        <taxon>Tracheophyta</taxon>
        <taxon>Spermatophyta</taxon>
        <taxon>Magnoliopsida</taxon>
        <taxon>Liliopsida</taxon>
        <taxon>Poales</taxon>
        <taxon>Poaceae</taxon>
        <taxon>BOP clade</taxon>
        <taxon>Oryzoideae</taxon>
        <taxon>Oryzeae</taxon>
        <taxon>Oryzinae</taxon>
        <taxon>Oryza</taxon>
    </lineage>
</organism>
<dbReference type="Gramene" id="OPUNC08G05880.1">
    <property type="protein sequence ID" value="OPUNC08G05880.1"/>
    <property type="gene ID" value="OPUNC08G05880"/>
</dbReference>
<reference evidence="1" key="2">
    <citation type="submission" date="2018-05" db="EMBL/GenBank/DDBJ databases">
        <title>OpunRS2 (Oryza punctata Reference Sequence Version 2).</title>
        <authorList>
            <person name="Zhang J."/>
            <person name="Kudrna D."/>
            <person name="Lee S."/>
            <person name="Talag J."/>
            <person name="Welchert J."/>
            <person name="Wing R.A."/>
        </authorList>
    </citation>
    <scope>NUCLEOTIDE SEQUENCE [LARGE SCALE GENOMIC DNA]</scope>
</reference>
<dbReference type="EnsemblPlants" id="OPUNC08G05880.1">
    <property type="protein sequence ID" value="OPUNC08G05880.1"/>
    <property type="gene ID" value="OPUNC08G05880"/>
</dbReference>
<keyword evidence="2" id="KW-1185">Reference proteome</keyword>
<accession>A0A0E0LSC9</accession>